<accession>X1R4M9</accession>
<proteinExistence type="predicted"/>
<reference evidence="1" key="1">
    <citation type="journal article" date="2014" name="Front. Microbiol.">
        <title>High frequency of phylogenetically diverse reductive dehalogenase-homologous genes in deep subseafloor sedimentary metagenomes.</title>
        <authorList>
            <person name="Kawai M."/>
            <person name="Futagami T."/>
            <person name="Toyoda A."/>
            <person name="Takaki Y."/>
            <person name="Nishi S."/>
            <person name="Hori S."/>
            <person name="Arai W."/>
            <person name="Tsubouchi T."/>
            <person name="Morono Y."/>
            <person name="Uchiyama I."/>
            <person name="Ito T."/>
            <person name="Fujiyama A."/>
            <person name="Inagaki F."/>
            <person name="Takami H."/>
        </authorList>
    </citation>
    <scope>NUCLEOTIDE SEQUENCE</scope>
    <source>
        <strain evidence="1">Expedition CK06-06</strain>
    </source>
</reference>
<organism evidence="1">
    <name type="scientific">marine sediment metagenome</name>
    <dbReference type="NCBI Taxonomy" id="412755"/>
    <lineage>
        <taxon>unclassified sequences</taxon>
        <taxon>metagenomes</taxon>
        <taxon>ecological metagenomes</taxon>
    </lineage>
</organism>
<dbReference type="EMBL" id="BARW01007748">
    <property type="protein sequence ID" value="GAI75717.1"/>
    <property type="molecule type" value="Genomic_DNA"/>
</dbReference>
<sequence length="64" mass="7258">MSFLHIISFYETCPQPDRGAEIHHCKGVLYTSLFMALHHVQKELIFSVKAITLEDGSLLNKKGN</sequence>
<gene>
    <name evidence="1" type="ORF">S12H4_16057</name>
</gene>
<protein>
    <submittedName>
        <fullName evidence="1">Uncharacterized protein</fullName>
    </submittedName>
</protein>
<dbReference type="AlphaFoldDB" id="X1R4M9"/>
<evidence type="ECO:0000313" key="1">
    <source>
        <dbReference type="EMBL" id="GAI75717.1"/>
    </source>
</evidence>
<comment type="caution">
    <text evidence="1">The sequence shown here is derived from an EMBL/GenBank/DDBJ whole genome shotgun (WGS) entry which is preliminary data.</text>
</comment>
<name>X1R4M9_9ZZZZ</name>